<dbReference type="InterPro" id="IPR038986">
    <property type="entry name" value="Clr2"/>
</dbReference>
<dbReference type="AlphaFoldDB" id="A0A168DMQ5"/>
<protein>
    <recommendedName>
        <fullName evidence="1">Cryptic loci regulator 2 N-terminal domain-containing protein</fullName>
    </recommendedName>
</protein>
<dbReference type="GO" id="GO:0070824">
    <property type="term" value="C:SHREC complex"/>
    <property type="evidence" value="ECO:0007669"/>
    <property type="project" value="InterPro"/>
</dbReference>
<dbReference type="Proteomes" id="UP000242877">
    <property type="component" value="Unassembled WGS sequence"/>
</dbReference>
<evidence type="ECO:0000259" key="1">
    <source>
        <dbReference type="Pfam" id="PF16761"/>
    </source>
</evidence>
<dbReference type="VEuPathDB" id="FungiDB:AAP_00177"/>
<dbReference type="GO" id="GO:0033553">
    <property type="term" value="C:rDNA heterochromatin"/>
    <property type="evidence" value="ECO:0007669"/>
    <property type="project" value="TreeGrafter"/>
</dbReference>
<accession>A0A168DMQ5</accession>
<dbReference type="GO" id="GO:0030466">
    <property type="term" value="P:silent mating-type cassette heterochromatin formation"/>
    <property type="evidence" value="ECO:0007669"/>
    <property type="project" value="TreeGrafter"/>
</dbReference>
<dbReference type="InterPro" id="IPR031915">
    <property type="entry name" value="Clr2_N"/>
</dbReference>
<evidence type="ECO:0000313" key="3">
    <source>
        <dbReference type="Proteomes" id="UP000242877"/>
    </source>
</evidence>
<dbReference type="EMBL" id="AZGZ01000001">
    <property type="protein sequence ID" value="KZZ97916.1"/>
    <property type="molecule type" value="Genomic_DNA"/>
</dbReference>
<dbReference type="GO" id="GO:0031934">
    <property type="term" value="C:mating-type region heterochromatin"/>
    <property type="evidence" value="ECO:0007669"/>
    <property type="project" value="TreeGrafter"/>
</dbReference>
<evidence type="ECO:0000313" key="2">
    <source>
        <dbReference type="EMBL" id="KZZ97916.1"/>
    </source>
</evidence>
<feature type="domain" description="Cryptic loci regulator 2 N-terminal" evidence="1">
    <location>
        <begin position="65"/>
        <end position="124"/>
    </location>
</feature>
<dbReference type="PANTHER" id="PTHR38046">
    <property type="entry name" value="CRYPTIC LOCI REGULATOR 2"/>
    <property type="match status" value="1"/>
</dbReference>
<reference evidence="2 3" key="1">
    <citation type="journal article" date="2016" name="Genome Biol. Evol.">
        <title>Divergent and convergent evolution of fungal pathogenicity.</title>
        <authorList>
            <person name="Shang Y."/>
            <person name="Xiao G."/>
            <person name="Zheng P."/>
            <person name="Cen K."/>
            <person name="Zhan S."/>
            <person name="Wang C."/>
        </authorList>
    </citation>
    <scope>NUCLEOTIDE SEQUENCE [LARGE SCALE GENOMIC DNA]</scope>
    <source>
        <strain evidence="2 3">ARSEF 7405</strain>
    </source>
</reference>
<dbReference type="Pfam" id="PF16761">
    <property type="entry name" value="Clr2_transil"/>
    <property type="match status" value="1"/>
</dbReference>
<keyword evidence="3" id="KW-1185">Reference proteome</keyword>
<sequence>MAMTSTRRGGKPQIVHIKQTFSDGRYKFSAPTARESPYHLEACQQLARLWMNTRGCCISEEDLRWRLDCLPKGYVVLASMFKGRHAWNIAGHPSGRVFSSSDAFFPHFLWLMNEARGKCLCDLCNWKARAKLRRKARRERDQRWIQSPAASQNHDDDSIARLTRRAIE</sequence>
<name>A0A168DMQ5_9EURO</name>
<organism evidence="2 3">
    <name type="scientific">Ascosphaera apis ARSEF 7405</name>
    <dbReference type="NCBI Taxonomy" id="392613"/>
    <lineage>
        <taxon>Eukaryota</taxon>
        <taxon>Fungi</taxon>
        <taxon>Dikarya</taxon>
        <taxon>Ascomycota</taxon>
        <taxon>Pezizomycotina</taxon>
        <taxon>Eurotiomycetes</taxon>
        <taxon>Eurotiomycetidae</taxon>
        <taxon>Onygenales</taxon>
        <taxon>Ascosphaeraceae</taxon>
        <taxon>Ascosphaera</taxon>
    </lineage>
</organism>
<gene>
    <name evidence="2" type="ORF">AAP_00177</name>
</gene>
<proteinExistence type="predicted"/>
<comment type="caution">
    <text evidence="2">The sequence shown here is derived from an EMBL/GenBank/DDBJ whole genome shotgun (WGS) entry which is preliminary data.</text>
</comment>
<dbReference type="PANTHER" id="PTHR38046:SF1">
    <property type="entry name" value="CRYPTIC LOCI REGULATOR 2"/>
    <property type="match status" value="1"/>
</dbReference>